<organism evidence="2 3">
    <name type="scientific">Micavibrio aeruginosavorus</name>
    <dbReference type="NCBI Taxonomy" id="349221"/>
    <lineage>
        <taxon>Bacteria</taxon>
        <taxon>Pseudomonadati</taxon>
        <taxon>Bdellovibrionota</taxon>
        <taxon>Bdellovibrionia</taxon>
        <taxon>Bdellovibrionales</taxon>
        <taxon>Pseudobdellovibrionaceae</taxon>
        <taxon>Micavibrio</taxon>
    </lineage>
</organism>
<keyword evidence="1" id="KW-0472">Membrane</keyword>
<keyword evidence="1" id="KW-0812">Transmembrane</keyword>
<evidence type="ECO:0000313" key="3">
    <source>
        <dbReference type="Proteomes" id="UP000595362"/>
    </source>
</evidence>
<dbReference type="EMBL" id="CP066681">
    <property type="protein sequence ID" value="QQG36469.1"/>
    <property type="molecule type" value="Genomic_DNA"/>
</dbReference>
<proteinExistence type="predicted"/>
<name>A0A7T5UGP3_9BACT</name>
<dbReference type="AlphaFoldDB" id="A0A7T5UGP3"/>
<sequence length="241" mass="25811">MNTSRKSTIGYDSRPAERGNAMIYVLIAIVLFAALTLIVARQSDNSESGTLDTERVGIAATQIIQTSMQLKQGVDQMLYGGTDPANLDFVTPDTEPAFSAGPSHVNKVFHPSGGGLVLQALPAESLDQISADPPARWYIGRFNNIEWSKTIAEDVIMVAHQISTPVCRAINQTLLGNPTPLATTSNPRDILIDDQLHGGTNADFMIADCPACEGVIAGCLEGPSEIPGEPIRSFYSLILSR</sequence>
<accession>A0A7T5UGP3</accession>
<evidence type="ECO:0008006" key="4">
    <source>
        <dbReference type="Google" id="ProtNLM"/>
    </source>
</evidence>
<keyword evidence="1" id="KW-1133">Transmembrane helix</keyword>
<feature type="transmembrane region" description="Helical" evidence="1">
    <location>
        <begin position="21"/>
        <end position="40"/>
    </location>
</feature>
<gene>
    <name evidence="2" type="ORF">HYS17_01360</name>
</gene>
<protein>
    <recommendedName>
        <fullName evidence="4">Type 4 secretion system PilS N-terminal domain-containing protein</fullName>
    </recommendedName>
</protein>
<evidence type="ECO:0000313" key="2">
    <source>
        <dbReference type="EMBL" id="QQG36469.1"/>
    </source>
</evidence>
<dbReference type="Proteomes" id="UP000595362">
    <property type="component" value="Chromosome"/>
</dbReference>
<reference evidence="2 3" key="1">
    <citation type="submission" date="2020-07" db="EMBL/GenBank/DDBJ databases">
        <title>Huge and variable diversity of episymbiotic CPR bacteria and DPANN archaea in groundwater ecosystems.</title>
        <authorList>
            <person name="He C.Y."/>
            <person name="Keren R."/>
            <person name="Whittaker M."/>
            <person name="Farag I.F."/>
            <person name="Doudna J."/>
            <person name="Cate J.H.D."/>
            <person name="Banfield J.F."/>
        </authorList>
    </citation>
    <scope>NUCLEOTIDE SEQUENCE [LARGE SCALE GENOMIC DNA]</scope>
    <source>
        <strain evidence="2">NC_groundwater_70_Ag_B-0.1um_54_66</strain>
    </source>
</reference>
<evidence type="ECO:0000256" key="1">
    <source>
        <dbReference type="SAM" id="Phobius"/>
    </source>
</evidence>